<gene>
    <name evidence="1" type="ORF">J8F10_10910</name>
</gene>
<sequence length="81" mass="8948">MIRKMMLSVVAATATVAGVTSIPTIADASPPALLPHHRFEVLAYRGSEGWKSHGVYRLHAPAELVAIRLRHAGYRVEIREF</sequence>
<reference evidence="1 2" key="1">
    <citation type="submission" date="2021-04" db="EMBL/GenBank/DDBJ databases">
        <authorList>
            <person name="Ivanova A."/>
        </authorList>
    </citation>
    <scope>NUCLEOTIDE SEQUENCE [LARGE SCALE GENOMIC DNA]</scope>
    <source>
        <strain evidence="1 2">G18</strain>
    </source>
</reference>
<evidence type="ECO:0000313" key="2">
    <source>
        <dbReference type="Proteomes" id="UP000676565"/>
    </source>
</evidence>
<keyword evidence="2" id="KW-1185">Reference proteome</keyword>
<organism evidence="1 2">
    <name type="scientific">Gemmata palustris</name>
    <dbReference type="NCBI Taxonomy" id="2822762"/>
    <lineage>
        <taxon>Bacteria</taxon>
        <taxon>Pseudomonadati</taxon>
        <taxon>Planctomycetota</taxon>
        <taxon>Planctomycetia</taxon>
        <taxon>Gemmatales</taxon>
        <taxon>Gemmataceae</taxon>
        <taxon>Gemmata</taxon>
    </lineage>
</organism>
<comment type="caution">
    <text evidence="1">The sequence shown here is derived from an EMBL/GenBank/DDBJ whole genome shotgun (WGS) entry which is preliminary data.</text>
</comment>
<dbReference type="EMBL" id="JAGKQQ010000001">
    <property type="protein sequence ID" value="MBP3955793.1"/>
    <property type="molecule type" value="Genomic_DNA"/>
</dbReference>
<dbReference type="Proteomes" id="UP000676565">
    <property type="component" value="Unassembled WGS sequence"/>
</dbReference>
<name>A0ABS5BQ39_9BACT</name>
<proteinExistence type="predicted"/>
<evidence type="ECO:0000313" key="1">
    <source>
        <dbReference type="EMBL" id="MBP3955793.1"/>
    </source>
</evidence>
<dbReference type="RefSeq" id="WP_210653853.1">
    <property type="nucleotide sequence ID" value="NZ_JAGKQQ010000001.1"/>
</dbReference>
<accession>A0ABS5BQ39</accession>
<protein>
    <submittedName>
        <fullName evidence="1">Uncharacterized protein</fullName>
    </submittedName>
</protein>